<reference evidence="3 4" key="1">
    <citation type="submission" date="2018-11" db="EMBL/GenBank/DDBJ databases">
        <title>Complete genome sequencing of the Actinobacteria Serinibacter sp. K3-2.</title>
        <authorList>
            <person name="Rakitin A.L."/>
            <person name="Beletsky A.V."/>
            <person name="Mardanov A.V."/>
            <person name="Ravin N.V."/>
            <person name="Gromova A.S."/>
            <person name="Filippova S.N."/>
            <person name="Gal'Chenko V.F."/>
        </authorList>
    </citation>
    <scope>NUCLEOTIDE SEQUENCE [LARGE SCALE GENOMIC DNA]</scope>
    <source>
        <strain evidence="3 4">K3-2</strain>
    </source>
</reference>
<name>A0A4Z1DYI4_9MICO</name>
<keyword evidence="4" id="KW-1185">Reference proteome</keyword>
<evidence type="ECO:0000313" key="4">
    <source>
        <dbReference type="Proteomes" id="UP000297318"/>
    </source>
</evidence>
<feature type="region of interest" description="Disordered" evidence="1">
    <location>
        <begin position="1"/>
        <end position="94"/>
    </location>
</feature>
<feature type="transmembrane region" description="Helical" evidence="2">
    <location>
        <begin position="185"/>
        <end position="204"/>
    </location>
</feature>
<dbReference type="RefSeq" id="WP_135850592.1">
    <property type="nucleotide sequence ID" value="NZ_RHPJ01000004.1"/>
</dbReference>
<protein>
    <submittedName>
        <fullName evidence="3">Uncharacterized protein</fullName>
    </submittedName>
</protein>
<dbReference type="AlphaFoldDB" id="A0A4Z1DYI4"/>
<feature type="transmembrane region" description="Helical" evidence="2">
    <location>
        <begin position="115"/>
        <end position="140"/>
    </location>
</feature>
<keyword evidence="2" id="KW-0812">Transmembrane</keyword>
<comment type="caution">
    <text evidence="3">The sequence shown here is derived from an EMBL/GenBank/DDBJ whole genome shotgun (WGS) entry which is preliminary data.</text>
</comment>
<sequence>MSGQHPYRQQPGQGQQPYRQQPGPQRPQQRPGQNPQQQPGPYRQQQPGPYRQQPPSSPRPAQPYRGQPDRVQPNPAQPTPVQPIPAPQHQSTYGVAPPLVQNVSLGGSTDRREPFGALVALGVFLLALSVVVPFLLFLLTANGPSGFEADPVWTLAVPAATAVLTFGFAARAVANGGTRRRPLRALVHLVLGCAVLVLAVSSTVDATGIQFVSY</sequence>
<feature type="transmembrane region" description="Helical" evidence="2">
    <location>
        <begin position="152"/>
        <end position="173"/>
    </location>
</feature>
<accession>A0A4Z1DYI4</accession>
<keyword evidence="2" id="KW-1133">Transmembrane helix</keyword>
<evidence type="ECO:0000256" key="2">
    <source>
        <dbReference type="SAM" id="Phobius"/>
    </source>
</evidence>
<gene>
    <name evidence="3" type="ORF">SERN_2570</name>
</gene>
<proteinExistence type="predicted"/>
<feature type="compositionally biased region" description="Low complexity" evidence="1">
    <location>
        <begin position="1"/>
        <end position="54"/>
    </location>
</feature>
<evidence type="ECO:0000313" key="3">
    <source>
        <dbReference type="EMBL" id="TGO03979.1"/>
    </source>
</evidence>
<evidence type="ECO:0000256" key="1">
    <source>
        <dbReference type="SAM" id="MobiDB-lite"/>
    </source>
</evidence>
<keyword evidence="2" id="KW-0472">Membrane</keyword>
<organism evidence="3 4">
    <name type="scientific">Serinibacter arcticus</name>
    <dbReference type="NCBI Taxonomy" id="1655435"/>
    <lineage>
        <taxon>Bacteria</taxon>
        <taxon>Bacillati</taxon>
        <taxon>Actinomycetota</taxon>
        <taxon>Actinomycetes</taxon>
        <taxon>Micrococcales</taxon>
        <taxon>Beutenbergiaceae</taxon>
        <taxon>Serinibacter</taxon>
    </lineage>
</organism>
<dbReference type="Proteomes" id="UP000297318">
    <property type="component" value="Unassembled WGS sequence"/>
</dbReference>
<dbReference type="EMBL" id="RHPJ01000004">
    <property type="protein sequence ID" value="TGO03979.1"/>
    <property type="molecule type" value="Genomic_DNA"/>
</dbReference>
<feature type="compositionally biased region" description="Pro residues" evidence="1">
    <location>
        <begin position="75"/>
        <end position="86"/>
    </location>
</feature>